<protein>
    <submittedName>
        <fullName evidence="1">Putative ovule protein</fullName>
    </submittedName>
</protein>
<evidence type="ECO:0000313" key="1">
    <source>
        <dbReference type="EMBL" id="JAP06747.1"/>
    </source>
</evidence>
<dbReference type="EMBL" id="GEDG01040369">
    <property type="protein sequence ID" value="JAP06747.1"/>
    <property type="molecule type" value="Transcribed_RNA"/>
</dbReference>
<organism evidence="1">
    <name type="scientific">Solanum chacoense</name>
    <name type="common">Chaco potato</name>
    <dbReference type="NCBI Taxonomy" id="4108"/>
    <lineage>
        <taxon>Eukaryota</taxon>
        <taxon>Viridiplantae</taxon>
        <taxon>Streptophyta</taxon>
        <taxon>Embryophyta</taxon>
        <taxon>Tracheophyta</taxon>
        <taxon>Spermatophyta</taxon>
        <taxon>Magnoliopsida</taxon>
        <taxon>eudicotyledons</taxon>
        <taxon>Gunneridae</taxon>
        <taxon>Pentapetalae</taxon>
        <taxon>asterids</taxon>
        <taxon>lamiids</taxon>
        <taxon>Solanales</taxon>
        <taxon>Solanaceae</taxon>
        <taxon>Solanoideae</taxon>
        <taxon>Solaneae</taxon>
        <taxon>Solanum</taxon>
    </lineage>
</organism>
<dbReference type="AlphaFoldDB" id="A0A0V0GHL6"/>
<reference evidence="1" key="1">
    <citation type="submission" date="2015-12" db="EMBL/GenBank/DDBJ databases">
        <title>Gene expression during late stages of embryo sac development: a critical building block for successful pollen-pistil interactions.</title>
        <authorList>
            <person name="Liu Y."/>
            <person name="Joly V."/>
            <person name="Sabar M."/>
            <person name="Matton D.P."/>
        </authorList>
    </citation>
    <scope>NUCLEOTIDE SEQUENCE</scope>
</reference>
<feature type="non-terminal residue" evidence="1">
    <location>
        <position position="76"/>
    </location>
</feature>
<proteinExistence type="predicted"/>
<name>A0A0V0GHL6_SOLCH</name>
<accession>A0A0V0GHL6</accession>
<sequence>MCQSDSAIGIYRLCRTITFSLGLEGKVVIRCTLITNTLSFLVQTHRICESITLKAVLSIYYLCHRKSFPLSIYYLC</sequence>